<dbReference type="FunFam" id="2.60.40.1910:FF:000003">
    <property type="entry name" value="Aminopeptidase"/>
    <property type="match status" value="1"/>
</dbReference>
<keyword evidence="19 27" id="KW-0472">Membrane</keyword>
<feature type="domain" description="Peptidase M1 membrane alanine aminopeptidase" evidence="28">
    <location>
        <begin position="367"/>
        <end position="587"/>
    </location>
</feature>
<evidence type="ECO:0000256" key="12">
    <source>
        <dbReference type="ARBA" id="ARBA00022723"/>
    </source>
</evidence>
<evidence type="ECO:0000256" key="19">
    <source>
        <dbReference type="ARBA" id="ARBA00023136"/>
    </source>
</evidence>
<dbReference type="InterPro" id="IPR045357">
    <property type="entry name" value="Aminopeptidase_N-like_N"/>
</dbReference>
<keyword evidence="8" id="KW-1003">Cell membrane</keyword>
<comment type="similarity">
    <text evidence="4">Belongs to the peptidase M1 family.</text>
</comment>
<evidence type="ECO:0000256" key="10">
    <source>
        <dbReference type="ARBA" id="ARBA00022670"/>
    </source>
</evidence>
<feature type="transmembrane region" description="Helical" evidence="27">
    <location>
        <begin position="16"/>
        <end position="40"/>
    </location>
</feature>
<dbReference type="PANTHER" id="PTHR11533:SF276">
    <property type="entry name" value="GLUTAMYL AMINOPEPTIDASE"/>
    <property type="match status" value="1"/>
</dbReference>
<evidence type="ECO:0000256" key="24">
    <source>
        <dbReference type="PIRSR" id="PIRSR634016-3"/>
    </source>
</evidence>
<dbReference type="FunFam" id="2.60.40.1730:FF:000012">
    <property type="entry name" value="Aminopeptidase N"/>
    <property type="match status" value="1"/>
</dbReference>
<comment type="subcellular location">
    <subcellularLocation>
        <location evidence="3">Cell membrane</location>
        <topology evidence="3">Lipid-anchor</topology>
        <topology evidence="3">GPI-anchor</topology>
    </subcellularLocation>
    <subcellularLocation>
        <location evidence="2">Cell membrane</location>
        <topology evidence="2">Single-pass type II membrane protein</topology>
    </subcellularLocation>
</comment>
<keyword evidence="9" id="KW-0336">GPI-anchor</keyword>
<evidence type="ECO:0000256" key="20">
    <source>
        <dbReference type="ARBA" id="ARBA00023157"/>
    </source>
</evidence>
<evidence type="ECO:0000256" key="17">
    <source>
        <dbReference type="ARBA" id="ARBA00022989"/>
    </source>
</evidence>
<evidence type="ECO:0000256" key="13">
    <source>
        <dbReference type="ARBA" id="ARBA00022801"/>
    </source>
</evidence>
<dbReference type="EMBL" id="HBUF01359186">
    <property type="protein sequence ID" value="CAG6719647.1"/>
    <property type="molecule type" value="Transcribed_RNA"/>
</dbReference>
<dbReference type="GO" id="GO:0098552">
    <property type="term" value="C:side of membrane"/>
    <property type="evidence" value="ECO:0007669"/>
    <property type="project" value="UniProtKB-KW"/>
</dbReference>
<evidence type="ECO:0000259" key="29">
    <source>
        <dbReference type="Pfam" id="PF11838"/>
    </source>
</evidence>
<comment type="cofactor">
    <cofactor evidence="24">
        <name>Zn(2+)</name>
        <dbReference type="ChEBI" id="CHEBI:29105"/>
    </cofactor>
    <text evidence="24">Binds 1 zinc ion per subunit.</text>
</comment>
<dbReference type="GO" id="GO:0004230">
    <property type="term" value="F:glutamyl aminopeptidase activity"/>
    <property type="evidence" value="ECO:0007669"/>
    <property type="project" value="UniProtKB-EC"/>
</dbReference>
<comment type="catalytic activity">
    <reaction evidence="1">
        <text>Release of N-terminal glutamate (and to a lesser extent aspartate) from a peptide.</text>
        <dbReference type="EC" id="3.4.11.7"/>
    </reaction>
</comment>
<feature type="binding site" evidence="24">
    <location>
        <position position="462"/>
    </location>
    <ligand>
        <name>Zn(2+)</name>
        <dbReference type="ChEBI" id="CHEBI:29105"/>
        <note>catalytic</note>
    </ligand>
</feature>
<evidence type="ECO:0000256" key="9">
    <source>
        <dbReference type="ARBA" id="ARBA00022622"/>
    </source>
</evidence>
<evidence type="ECO:0000256" key="21">
    <source>
        <dbReference type="ARBA" id="ARBA00023180"/>
    </source>
</evidence>
<dbReference type="GO" id="GO:0042277">
    <property type="term" value="F:peptide binding"/>
    <property type="evidence" value="ECO:0007669"/>
    <property type="project" value="TreeGrafter"/>
</dbReference>
<keyword evidence="15" id="KW-0106">Calcium</keyword>
<dbReference type="GO" id="GO:0008270">
    <property type="term" value="F:zinc ion binding"/>
    <property type="evidence" value="ECO:0007669"/>
    <property type="project" value="InterPro"/>
</dbReference>
<dbReference type="Gene3D" id="1.25.50.20">
    <property type="match status" value="1"/>
</dbReference>
<evidence type="ECO:0000259" key="30">
    <source>
        <dbReference type="Pfam" id="PF17900"/>
    </source>
</evidence>
<comment type="subunit">
    <text evidence="5">Homodimer; disulfide-linked.</text>
</comment>
<keyword evidence="12 24" id="KW-0479">Metal-binding</keyword>
<keyword evidence="10" id="KW-0645">Protease</keyword>
<name>A0A8D8V976_9HEMI</name>
<evidence type="ECO:0000259" key="28">
    <source>
        <dbReference type="Pfam" id="PF01433"/>
    </source>
</evidence>
<accession>A0A8D8V976</accession>
<dbReference type="GO" id="GO:0070006">
    <property type="term" value="F:metalloaminopeptidase activity"/>
    <property type="evidence" value="ECO:0007669"/>
    <property type="project" value="TreeGrafter"/>
</dbReference>
<feature type="region of interest" description="Disordered" evidence="26">
    <location>
        <begin position="54"/>
        <end position="131"/>
    </location>
</feature>
<sequence>MTDGADWKSSKTSRRVTLVTCSFTVLFVVCVFSLTCVLIVKYLTYSSSQPIHTYGTSPSQSIYTTSSQDVHTHEAPPSQPSHTDEASSSQPSHTHGTWVRRSEEGSADVTGGPGGKANSKKDEIPANATEPWELNNRLETNVVPIQYDINLNPALGKKLFTGTVNITVNVSNATNYIYLHKSSITIEKTSVVGGPDNTTVELNSTFEYTRNEYWVLKFKKNILPGIYKLSFQYKGNFSKKNEGFYESVYVNFKNHKRLIATSKFEPTYARQAFPCFDEPSMKAKFLVKLVKPKDKYIALSNMNVKQSTEDSPGPNQTTVEFEVSVPMSTYLVCFIVCDFNALPSINSTQGFPINVYAREGQLENMKFAQDIAVKAINFYVEYFGIEYPLPKLDLIAIPDFVSGAMEHWGLVTFREASVLYKKGSSSVVNMKRVAMTTAHELAHMWFGDLVTMEWWNDLWLNEGFASFMQYKALAKAEPTWDVDTMFLTDMLHSTLQLDQTLSSHPIVQTVSNPDQITEIFDVISYQKGSSVIRMLENMMGEDKFSKGVNSYLKEFQFKNAETNHLWAHLQNFAGNMSMSVTDVMDTYTRQMGFPLITAKRSGDKVTFTQERYLANTNVTYDKNDSPFKYTWHVYITMTTSAAPNQTLSTWLYRNETEASISIPANTTWIKVNSHQVGYFRVNYEPDMWKILIDQLNEDHTVLDARDRSNLLDDAFNLAESQQIEYSTTFSLMKYLSKEDHFVPWTDVYNKLARLDDKMYDTEGHASFQKYIRCLLKDKLTPETWEVENKSFLEVNAKIVMNDLGCNFGMKVCLTKAEALLKTWLETGEKPNAELRGVVYRYGMETVGPEMWDKMWAKFKEETNPQEQMKMLGGLGSVKDIKQLEKFLEMAKDEKNIRSQDYFTVIMIVANNPLGLPIAWTYLQKNWDYLVKRFSLNHRVFGRIIPSVCGKFKTEARLKEVQNFFTKNPNAGAGAAGRKQAVETIQNNIKWVAKHGKPLAEWLKDNLCTDDV</sequence>
<dbReference type="PRINTS" id="PR00756">
    <property type="entry name" value="ALADIPTASE"/>
</dbReference>
<dbReference type="InterPro" id="IPR050344">
    <property type="entry name" value="Peptidase_M1_aminopeptidases"/>
</dbReference>
<dbReference type="Pfam" id="PF17900">
    <property type="entry name" value="Peptidase_M1_N"/>
    <property type="match status" value="1"/>
</dbReference>
<evidence type="ECO:0000256" key="26">
    <source>
        <dbReference type="SAM" id="MobiDB-lite"/>
    </source>
</evidence>
<dbReference type="PANTHER" id="PTHR11533">
    <property type="entry name" value="PROTEASE M1 ZINC METALLOPROTEASE"/>
    <property type="match status" value="1"/>
</dbReference>
<dbReference type="GO" id="GO:0005615">
    <property type="term" value="C:extracellular space"/>
    <property type="evidence" value="ECO:0007669"/>
    <property type="project" value="TreeGrafter"/>
</dbReference>
<keyword evidence="17 27" id="KW-1133">Transmembrane helix</keyword>
<feature type="compositionally biased region" description="Polar residues" evidence="26">
    <location>
        <begin position="54"/>
        <end position="69"/>
    </location>
</feature>
<dbReference type="FunFam" id="1.25.50.20:FF:000001">
    <property type="entry name" value="Aminopeptidase"/>
    <property type="match status" value="1"/>
</dbReference>
<feature type="site" description="Transition state stabilizer" evidence="25">
    <location>
        <position position="525"/>
    </location>
</feature>
<keyword evidence="18" id="KW-0482">Metalloprotease</keyword>
<dbReference type="InterPro" id="IPR042097">
    <property type="entry name" value="Aminopeptidase_N-like_N_sf"/>
</dbReference>
<keyword evidence="11 27" id="KW-0812">Transmembrane</keyword>
<keyword evidence="16" id="KW-0735">Signal-anchor</keyword>
<dbReference type="SUPFAM" id="SSF55486">
    <property type="entry name" value="Metalloproteases ('zincins'), catalytic domain"/>
    <property type="match status" value="1"/>
</dbReference>
<dbReference type="GO" id="GO:0005886">
    <property type="term" value="C:plasma membrane"/>
    <property type="evidence" value="ECO:0007669"/>
    <property type="project" value="UniProtKB-SubCell"/>
</dbReference>
<evidence type="ECO:0000256" key="14">
    <source>
        <dbReference type="ARBA" id="ARBA00022833"/>
    </source>
</evidence>
<keyword evidence="13" id="KW-0378">Hydrolase</keyword>
<evidence type="ECO:0000256" key="11">
    <source>
        <dbReference type="ARBA" id="ARBA00022692"/>
    </source>
</evidence>
<dbReference type="GO" id="GO:0043171">
    <property type="term" value="P:peptide catabolic process"/>
    <property type="evidence" value="ECO:0007669"/>
    <property type="project" value="TreeGrafter"/>
</dbReference>
<feature type="binding site" evidence="24">
    <location>
        <position position="439"/>
    </location>
    <ligand>
        <name>Zn(2+)</name>
        <dbReference type="ChEBI" id="CHEBI:29105"/>
        <note>catalytic</note>
    </ligand>
</feature>
<proteinExistence type="inferred from homology"/>
<keyword evidence="7 31" id="KW-0031">Aminopeptidase</keyword>
<evidence type="ECO:0000256" key="16">
    <source>
        <dbReference type="ARBA" id="ARBA00022968"/>
    </source>
</evidence>
<dbReference type="InterPro" id="IPR034016">
    <property type="entry name" value="M1_APN-typ"/>
</dbReference>
<evidence type="ECO:0000256" key="3">
    <source>
        <dbReference type="ARBA" id="ARBA00004609"/>
    </source>
</evidence>
<dbReference type="GO" id="GO:0005737">
    <property type="term" value="C:cytoplasm"/>
    <property type="evidence" value="ECO:0007669"/>
    <property type="project" value="TreeGrafter"/>
</dbReference>
<organism evidence="31">
    <name type="scientific">Cacopsylla melanoneura</name>
    <dbReference type="NCBI Taxonomy" id="428564"/>
    <lineage>
        <taxon>Eukaryota</taxon>
        <taxon>Metazoa</taxon>
        <taxon>Ecdysozoa</taxon>
        <taxon>Arthropoda</taxon>
        <taxon>Hexapoda</taxon>
        <taxon>Insecta</taxon>
        <taxon>Pterygota</taxon>
        <taxon>Neoptera</taxon>
        <taxon>Paraneoptera</taxon>
        <taxon>Hemiptera</taxon>
        <taxon>Sternorrhyncha</taxon>
        <taxon>Psylloidea</taxon>
        <taxon>Psyllidae</taxon>
        <taxon>Psyllinae</taxon>
        <taxon>Cacopsylla</taxon>
    </lineage>
</organism>
<evidence type="ECO:0000256" key="25">
    <source>
        <dbReference type="PIRSR" id="PIRSR634016-4"/>
    </source>
</evidence>
<evidence type="ECO:0000256" key="4">
    <source>
        <dbReference type="ARBA" id="ARBA00010136"/>
    </source>
</evidence>
<dbReference type="EC" id="3.4.11.7" evidence="6"/>
<dbReference type="Pfam" id="PF01433">
    <property type="entry name" value="Peptidase_M1"/>
    <property type="match status" value="1"/>
</dbReference>
<dbReference type="Gene3D" id="1.10.390.10">
    <property type="entry name" value="Neutral Protease Domain 2"/>
    <property type="match status" value="1"/>
</dbReference>
<feature type="compositionally biased region" description="Polar residues" evidence="26">
    <location>
        <begin position="86"/>
        <end position="95"/>
    </location>
</feature>
<keyword evidence="22" id="KW-0449">Lipoprotein</keyword>
<keyword evidence="14 24" id="KW-0862">Zinc</keyword>
<evidence type="ECO:0000256" key="15">
    <source>
        <dbReference type="ARBA" id="ARBA00022837"/>
    </source>
</evidence>
<evidence type="ECO:0000256" key="22">
    <source>
        <dbReference type="ARBA" id="ARBA00023288"/>
    </source>
</evidence>
<dbReference type="InterPro" id="IPR014782">
    <property type="entry name" value="Peptidase_M1_dom"/>
</dbReference>
<dbReference type="SUPFAM" id="SSF63737">
    <property type="entry name" value="Leukotriene A4 hydrolase N-terminal domain"/>
    <property type="match status" value="1"/>
</dbReference>
<evidence type="ECO:0000256" key="27">
    <source>
        <dbReference type="SAM" id="Phobius"/>
    </source>
</evidence>
<evidence type="ECO:0000256" key="6">
    <source>
        <dbReference type="ARBA" id="ARBA00012567"/>
    </source>
</evidence>
<evidence type="ECO:0000256" key="5">
    <source>
        <dbReference type="ARBA" id="ARBA00011748"/>
    </source>
</evidence>
<evidence type="ECO:0000256" key="18">
    <source>
        <dbReference type="ARBA" id="ARBA00023049"/>
    </source>
</evidence>
<reference evidence="31" key="1">
    <citation type="submission" date="2021-05" db="EMBL/GenBank/DDBJ databases">
        <authorList>
            <person name="Alioto T."/>
            <person name="Alioto T."/>
            <person name="Gomez Garrido J."/>
        </authorList>
    </citation>
    <scope>NUCLEOTIDE SEQUENCE</scope>
</reference>
<dbReference type="Pfam" id="PF11838">
    <property type="entry name" value="ERAP1_C"/>
    <property type="match status" value="1"/>
</dbReference>
<dbReference type="Gene3D" id="2.60.40.1910">
    <property type="match status" value="1"/>
</dbReference>
<evidence type="ECO:0000256" key="7">
    <source>
        <dbReference type="ARBA" id="ARBA00022438"/>
    </source>
</evidence>
<dbReference type="EMBL" id="HBUF01359187">
    <property type="protein sequence ID" value="CAG6719649.1"/>
    <property type="molecule type" value="Transcribed_RNA"/>
</dbReference>
<feature type="active site" description="Proton acceptor" evidence="23">
    <location>
        <position position="440"/>
    </location>
</feature>
<dbReference type="FunFam" id="1.10.390.10:FF:000016">
    <property type="entry name" value="Glutamyl aminopeptidase"/>
    <property type="match status" value="1"/>
</dbReference>
<evidence type="ECO:0000313" key="31">
    <source>
        <dbReference type="EMBL" id="CAG6719649.1"/>
    </source>
</evidence>
<keyword evidence="20" id="KW-1015">Disulfide bond</keyword>
<evidence type="ECO:0000256" key="8">
    <source>
        <dbReference type="ARBA" id="ARBA00022475"/>
    </source>
</evidence>
<feature type="domain" description="Aminopeptidase N-like N-terminal" evidence="30">
    <location>
        <begin position="143"/>
        <end position="331"/>
    </location>
</feature>
<evidence type="ECO:0000256" key="2">
    <source>
        <dbReference type="ARBA" id="ARBA00004401"/>
    </source>
</evidence>
<evidence type="ECO:0000256" key="1">
    <source>
        <dbReference type="ARBA" id="ARBA00001703"/>
    </source>
</evidence>
<keyword evidence="21" id="KW-0325">Glycoprotein</keyword>
<dbReference type="AlphaFoldDB" id="A0A8D8V976"/>
<dbReference type="CDD" id="cd09601">
    <property type="entry name" value="M1_APN-Q_like"/>
    <property type="match status" value="1"/>
</dbReference>
<feature type="binding site" evidence="24">
    <location>
        <position position="443"/>
    </location>
    <ligand>
        <name>Zn(2+)</name>
        <dbReference type="ChEBI" id="CHEBI:29105"/>
        <note>catalytic</note>
    </ligand>
</feature>
<dbReference type="GO" id="GO:0006508">
    <property type="term" value="P:proteolysis"/>
    <property type="evidence" value="ECO:0007669"/>
    <property type="project" value="UniProtKB-KW"/>
</dbReference>
<evidence type="ECO:0000256" key="23">
    <source>
        <dbReference type="PIRSR" id="PIRSR634016-1"/>
    </source>
</evidence>
<dbReference type="InterPro" id="IPR024571">
    <property type="entry name" value="ERAP1-like_C_dom"/>
</dbReference>
<protein>
    <recommendedName>
        <fullName evidence="6">glutamyl aminopeptidase</fullName>
        <ecNumber evidence="6">3.4.11.7</ecNumber>
    </recommendedName>
</protein>
<dbReference type="InterPro" id="IPR001930">
    <property type="entry name" value="Peptidase_M1"/>
</dbReference>
<dbReference type="Gene3D" id="2.60.40.1730">
    <property type="entry name" value="tricorn interacting facor f3 domain"/>
    <property type="match status" value="1"/>
</dbReference>
<dbReference type="InterPro" id="IPR027268">
    <property type="entry name" value="Peptidase_M4/M1_CTD_sf"/>
</dbReference>
<feature type="domain" description="ERAP1-like C-terminal" evidence="29">
    <location>
        <begin position="668"/>
        <end position="986"/>
    </location>
</feature>